<evidence type="ECO:0000256" key="1">
    <source>
        <dbReference type="ARBA" id="ARBA00004370"/>
    </source>
</evidence>
<dbReference type="PANTHER" id="PTHR33209:SF1">
    <property type="entry name" value="PEPTIDASE S49 DOMAIN-CONTAINING PROTEIN"/>
    <property type="match status" value="1"/>
</dbReference>
<dbReference type="InterPro" id="IPR029045">
    <property type="entry name" value="ClpP/crotonase-like_dom_sf"/>
</dbReference>
<dbReference type="CDD" id="cd07018">
    <property type="entry name" value="S49_SppA_67K_type"/>
    <property type="match status" value="1"/>
</dbReference>
<dbReference type="InterPro" id="IPR004634">
    <property type="entry name" value="Pept_S49_pIV"/>
</dbReference>
<dbReference type="Pfam" id="PF01343">
    <property type="entry name" value="Peptidase_S49"/>
    <property type="match status" value="2"/>
</dbReference>
<dbReference type="InterPro" id="IPR047217">
    <property type="entry name" value="S49_SppA_67K_type_N"/>
</dbReference>
<evidence type="ECO:0000259" key="7">
    <source>
        <dbReference type="Pfam" id="PF01343"/>
    </source>
</evidence>
<keyword evidence="4" id="KW-0378">Hydrolase</keyword>
<proteinExistence type="inferred from homology"/>
<reference evidence="8" key="1">
    <citation type="submission" date="2023-07" db="EMBL/GenBank/DDBJ databases">
        <title>Brevundimonas soil sp. nov., isolated from the soil of chemical plant.</title>
        <authorList>
            <person name="Wu N."/>
        </authorList>
    </citation>
    <scope>NUCLEOTIDE SEQUENCE</scope>
    <source>
        <strain evidence="8">XZ-24</strain>
    </source>
</reference>
<comment type="subcellular location">
    <subcellularLocation>
        <location evidence="1">Membrane</location>
    </subcellularLocation>
</comment>
<dbReference type="PIRSF" id="PIRSF001217">
    <property type="entry name" value="Protease_4_SppA"/>
    <property type="match status" value="1"/>
</dbReference>
<comment type="similarity">
    <text evidence="2">Belongs to the peptidase S49 family.</text>
</comment>
<dbReference type="Gene3D" id="3.90.226.10">
    <property type="entry name" value="2-enoyl-CoA Hydratase, Chain A, domain 1"/>
    <property type="match status" value="2"/>
</dbReference>
<evidence type="ECO:0000256" key="2">
    <source>
        <dbReference type="ARBA" id="ARBA00008683"/>
    </source>
</evidence>
<name>A0ABT8SM82_9CAUL</name>
<dbReference type="InterPro" id="IPR004635">
    <property type="entry name" value="Pept_S49_SppA"/>
</dbReference>
<sequence length="587" mass="61845">MKQFFLTLAGVFAGMMLFFVGLPVLLIVSAIGSAQPSVPGRAVLELDLRQGLTDQTPANPFAALGGAVSVMDVVEALDRAEEDSQIKGLFVRLPEGGMTPAAADELRHAFRRFRAAGKPIVAHSQGVMASGAAVSTYMLGASSGDLWMQSNATLEAVGLATEEIFLGRAFDRYGVNAQFEQREEFKNAVNAFTQSDYTPAHREATLSWMNAIYEAAVGKAAQERRRTPDQLRATLEQGPYPAERARQLGLIDHVGEMEQARDAILERAGRGSRLVDFGEYVRAHVPGGGGSIALVEGEGSIMTGYGTIDLFGSGDGIYSDDVAEQLYRAAEDDDVKAVVFRVSSPGGSPVASEQILAAVRAVRAAGKPVVVSMGAYGASGGYWIASEADEIVAQPTTLTGSIGVYSGKMALGDALARFGVDVRGLAVGGAYADAYDAGEGFDAQDRAVLAQQVDQVYADFITRVARGRDLPPERVREIARGRVWTGAQARELGLVDHLGGYHEAVARAAALANLGDAADVRVKRYERDLGPFGGLFQALGGASTSLRGLMALGAVLSDPEARAALAQIRDAQTSQGRAMVLAGRGVG</sequence>
<feature type="domain" description="Peptidase S49" evidence="7">
    <location>
        <begin position="113"/>
        <end position="264"/>
    </location>
</feature>
<comment type="caution">
    <text evidence="8">The sequence shown here is derived from an EMBL/GenBank/DDBJ whole genome shotgun (WGS) entry which is preliminary data.</text>
</comment>
<evidence type="ECO:0000313" key="9">
    <source>
        <dbReference type="Proteomes" id="UP001169063"/>
    </source>
</evidence>
<dbReference type="SUPFAM" id="SSF52096">
    <property type="entry name" value="ClpP/crotonase"/>
    <property type="match status" value="2"/>
</dbReference>
<keyword evidence="3" id="KW-0645">Protease</keyword>
<dbReference type="Proteomes" id="UP001169063">
    <property type="component" value="Unassembled WGS sequence"/>
</dbReference>
<dbReference type="NCBIfam" id="TIGR00706">
    <property type="entry name" value="SppA_dom"/>
    <property type="match status" value="1"/>
</dbReference>
<keyword evidence="9" id="KW-1185">Reference proteome</keyword>
<dbReference type="InterPro" id="IPR047272">
    <property type="entry name" value="S49_SppA_C"/>
</dbReference>
<keyword evidence="5" id="KW-0720">Serine protease</keyword>
<dbReference type="PANTHER" id="PTHR33209">
    <property type="entry name" value="PROTEASE 4"/>
    <property type="match status" value="1"/>
</dbReference>
<dbReference type="CDD" id="cd07023">
    <property type="entry name" value="S49_Sppa_N_C"/>
    <property type="match status" value="1"/>
</dbReference>
<dbReference type="NCBIfam" id="TIGR00705">
    <property type="entry name" value="SppA_67K"/>
    <property type="match status" value="1"/>
</dbReference>
<keyword evidence="6" id="KW-0472">Membrane</keyword>
<dbReference type="InterPro" id="IPR002142">
    <property type="entry name" value="Peptidase_S49"/>
</dbReference>
<gene>
    <name evidence="8" type="primary">sppA</name>
    <name evidence="8" type="ORF">Q0812_09520</name>
</gene>
<evidence type="ECO:0000256" key="3">
    <source>
        <dbReference type="ARBA" id="ARBA00022670"/>
    </source>
</evidence>
<evidence type="ECO:0000256" key="4">
    <source>
        <dbReference type="ARBA" id="ARBA00022801"/>
    </source>
</evidence>
<accession>A0ABT8SM82</accession>
<dbReference type="EMBL" id="JAUKTR010000003">
    <property type="protein sequence ID" value="MDO1559665.1"/>
    <property type="molecule type" value="Genomic_DNA"/>
</dbReference>
<evidence type="ECO:0000313" key="8">
    <source>
        <dbReference type="EMBL" id="MDO1559665.1"/>
    </source>
</evidence>
<evidence type="ECO:0000256" key="5">
    <source>
        <dbReference type="ARBA" id="ARBA00022825"/>
    </source>
</evidence>
<dbReference type="Gene3D" id="6.20.330.10">
    <property type="match status" value="2"/>
</dbReference>
<protein>
    <submittedName>
        <fullName evidence="8">Signal peptide peptidase SppA</fullName>
    </submittedName>
</protein>
<organism evidence="8 9">
    <name type="scientific">Peiella sedimenti</name>
    <dbReference type="NCBI Taxonomy" id="3061083"/>
    <lineage>
        <taxon>Bacteria</taxon>
        <taxon>Pseudomonadati</taxon>
        <taxon>Pseudomonadota</taxon>
        <taxon>Alphaproteobacteria</taxon>
        <taxon>Caulobacterales</taxon>
        <taxon>Caulobacteraceae</taxon>
        <taxon>Peiella</taxon>
    </lineage>
</organism>
<evidence type="ECO:0000256" key="6">
    <source>
        <dbReference type="ARBA" id="ARBA00023136"/>
    </source>
</evidence>
<feature type="domain" description="Peptidase S49" evidence="7">
    <location>
        <begin position="363"/>
        <end position="514"/>
    </location>
</feature>
<dbReference type="RefSeq" id="WP_302110087.1">
    <property type="nucleotide sequence ID" value="NZ_JAUKTR010000003.1"/>
</dbReference>